<evidence type="ECO:0000256" key="3">
    <source>
        <dbReference type="ARBA" id="ARBA00022723"/>
    </source>
</evidence>
<evidence type="ECO:0000256" key="5">
    <source>
        <dbReference type="ARBA" id="ARBA00022833"/>
    </source>
</evidence>
<dbReference type="PANTHER" id="PTHR11409">
    <property type="entry name" value="ADENOSINE DEAMINASE"/>
    <property type="match status" value="1"/>
</dbReference>
<evidence type="ECO:0000259" key="8">
    <source>
        <dbReference type="Pfam" id="PF00962"/>
    </source>
</evidence>
<reference evidence="9 10" key="1">
    <citation type="submission" date="2024-06" db="EMBL/GenBank/DDBJ databases">
        <authorList>
            <person name="Kraege A."/>
            <person name="Thomma B."/>
        </authorList>
    </citation>
    <scope>NUCLEOTIDE SEQUENCE [LARGE SCALE GENOMIC DNA]</scope>
</reference>
<dbReference type="CDD" id="cd00443">
    <property type="entry name" value="ADA_AMPD"/>
    <property type="match status" value="1"/>
</dbReference>
<evidence type="ECO:0000256" key="2">
    <source>
        <dbReference type="ARBA" id="ARBA00006676"/>
    </source>
</evidence>
<dbReference type="InterPro" id="IPR001365">
    <property type="entry name" value="A_deaminase_dom"/>
</dbReference>
<evidence type="ECO:0000256" key="4">
    <source>
        <dbReference type="ARBA" id="ARBA00022801"/>
    </source>
</evidence>
<keyword evidence="5" id="KW-0862">Zinc</keyword>
<dbReference type="EMBL" id="CAXHTA020000001">
    <property type="protein sequence ID" value="CAL5218608.1"/>
    <property type="molecule type" value="Genomic_DNA"/>
</dbReference>
<keyword evidence="10" id="KW-1185">Reference proteome</keyword>
<dbReference type="SUPFAM" id="SSF51556">
    <property type="entry name" value="Metallo-dependent hydrolases"/>
    <property type="match status" value="1"/>
</dbReference>
<comment type="similarity">
    <text evidence="2">Belongs to the metallo-dependent hydrolases superfamily. Adenosine and AMP deaminases family.</text>
</comment>
<name>A0ABP1FKK8_9CHLO</name>
<dbReference type="Gene3D" id="3.20.20.140">
    <property type="entry name" value="Metal-dependent hydrolases"/>
    <property type="match status" value="1"/>
</dbReference>
<evidence type="ECO:0000256" key="6">
    <source>
        <dbReference type="ARBA" id="ARBA00023080"/>
    </source>
</evidence>
<dbReference type="PANTHER" id="PTHR11409:SF42">
    <property type="entry name" value="ADENOSINE DEAMINASE-LIKE PROTEIN"/>
    <property type="match status" value="1"/>
</dbReference>
<keyword evidence="3" id="KW-0479">Metal-binding</keyword>
<accession>A0ABP1FKK8</accession>
<protein>
    <submittedName>
        <fullName evidence="9">G306 protein</fullName>
    </submittedName>
</protein>
<comment type="caution">
    <text evidence="9">The sequence shown here is derived from an EMBL/GenBank/DDBJ whole genome shotgun (WGS) entry which is preliminary data.</text>
</comment>
<organism evidence="9 10">
    <name type="scientific">Coccomyxa viridis</name>
    <dbReference type="NCBI Taxonomy" id="1274662"/>
    <lineage>
        <taxon>Eukaryota</taxon>
        <taxon>Viridiplantae</taxon>
        <taxon>Chlorophyta</taxon>
        <taxon>core chlorophytes</taxon>
        <taxon>Trebouxiophyceae</taxon>
        <taxon>Trebouxiophyceae incertae sedis</taxon>
        <taxon>Coccomyxaceae</taxon>
        <taxon>Coccomyxa</taxon>
    </lineage>
</organism>
<feature type="domain" description="Adenosine deaminase" evidence="8">
    <location>
        <begin position="17"/>
        <end position="327"/>
    </location>
</feature>
<evidence type="ECO:0000313" key="9">
    <source>
        <dbReference type="EMBL" id="CAL5218608.1"/>
    </source>
</evidence>
<gene>
    <name evidence="9" type="primary">g306</name>
    <name evidence="9" type="ORF">VP750_LOCUS267</name>
</gene>
<comment type="cofactor">
    <cofactor evidence="1">
        <name>Zn(2+)</name>
        <dbReference type="ChEBI" id="CHEBI:29105"/>
    </cofactor>
</comment>
<dbReference type="Proteomes" id="UP001497392">
    <property type="component" value="Unassembled WGS sequence"/>
</dbReference>
<sequence length="340" mass="38371">MSAHYTEQQLSFCTSLPKVELHAHLNGSLRDSTIRELALQKNLDPSLTKVLEKGDRTLSEVFQVFGVIHQVTTDHATLTRITQEVIEDFAADNVQYLELRTTPKDRPEHGMTKRSYTEAVIRGLRLAEQGCTTVVRLLLSIDRREDAAAAMATVQLAAELSPCVVGIDLSGNPTVGTWETWEPALQHARKLGLRLTIHAAEVYNPSETKQILEFRPDRLGHMCCLDDNLEKQFYDSLIPVELCLSSNIITESVGSFPDHHFLPFFQAGHPVVLCTDDSGVFETSLSKEYAIAAQAFGLSQKDLWQLSYQAIQHTFLSREDQQKLRESWNEHYATHSHTWN</sequence>
<dbReference type="InterPro" id="IPR032466">
    <property type="entry name" value="Metal_Hydrolase"/>
</dbReference>
<comment type="catalytic activity">
    <reaction evidence="7">
        <text>N(6)-methyl-AMP + H2O + H(+) = IMP + methylamine</text>
        <dbReference type="Rhea" id="RHEA:16001"/>
        <dbReference type="ChEBI" id="CHEBI:15377"/>
        <dbReference type="ChEBI" id="CHEBI:15378"/>
        <dbReference type="ChEBI" id="CHEBI:58053"/>
        <dbReference type="ChEBI" id="CHEBI:59338"/>
        <dbReference type="ChEBI" id="CHEBI:144842"/>
    </reaction>
    <physiologicalReaction direction="left-to-right" evidence="7">
        <dbReference type="Rhea" id="RHEA:16002"/>
    </physiologicalReaction>
</comment>
<dbReference type="InterPro" id="IPR006330">
    <property type="entry name" value="Ado/ade_deaminase"/>
</dbReference>
<evidence type="ECO:0000313" key="10">
    <source>
        <dbReference type="Proteomes" id="UP001497392"/>
    </source>
</evidence>
<keyword evidence="6" id="KW-0546">Nucleotide metabolism</keyword>
<evidence type="ECO:0000256" key="7">
    <source>
        <dbReference type="ARBA" id="ARBA00048787"/>
    </source>
</evidence>
<evidence type="ECO:0000256" key="1">
    <source>
        <dbReference type="ARBA" id="ARBA00001947"/>
    </source>
</evidence>
<dbReference type="Pfam" id="PF00962">
    <property type="entry name" value="A_deaminase"/>
    <property type="match status" value="1"/>
</dbReference>
<proteinExistence type="inferred from homology"/>
<keyword evidence="4" id="KW-0378">Hydrolase</keyword>